<dbReference type="GO" id="GO:0000976">
    <property type="term" value="F:transcription cis-regulatory region binding"/>
    <property type="evidence" value="ECO:0007669"/>
    <property type="project" value="TreeGrafter"/>
</dbReference>
<evidence type="ECO:0000256" key="3">
    <source>
        <dbReference type="ARBA" id="ARBA00023125"/>
    </source>
</evidence>
<keyword evidence="3" id="KW-0238">DNA-binding</keyword>
<dbReference type="InterPro" id="IPR000847">
    <property type="entry name" value="LysR_HTH_N"/>
</dbReference>
<dbReference type="AlphaFoldDB" id="A0AAN4VY90"/>
<organism evidence="6 7">
    <name type="scientific">Persicobacter diffluens</name>
    <dbReference type="NCBI Taxonomy" id="981"/>
    <lineage>
        <taxon>Bacteria</taxon>
        <taxon>Pseudomonadati</taxon>
        <taxon>Bacteroidota</taxon>
        <taxon>Cytophagia</taxon>
        <taxon>Cytophagales</taxon>
        <taxon>Persicobacteraceae</taxon>
        <taxon>Persicobacter</taxon>
    </lineage>
</organism>
<dbReference type="PROSITE" id="PS50931">
    <property type="entry name" value="HTH_LYSR"/>
    <property type="match status" value="1"/>
</dbReference>
<dbReference type="Gene3D" id="1.10.10.10">
    <property type="entry name" value="Winged helix-like DNA-binding domain superfamily/Winged helix DNA-binding domain"/>
    <property type="match status" value="1"/>
</dbReference>
<accession>A0AAN4VY90</accession>
<reference evidence="6 7" key="1">
    <citation type="submission" date="2021-12" db="EMBL/GenBank/DDBJ databases">
        <title>Genome sequencing of bacteria with rrn-lacking chromosome and rrn-plasmid.</title>
        <authorList>
            <person name="Anda M."/>
            <person name="Iwasaki W."/>
        </authorList>
    </citation>
    <scope>NUCLEOTIDE SEQUENCE [LARGE SCALE GENOMIC DNA]</scope>
    <source>
        <strain evidence="6 7">NBRC 15940</strain>
    </source>
</reference>
<dbReference type="Pfam" id="PF03466">
    <property type="entry name" value="LysR_substrate"/>
    <property type="match status" value="1"/>
</dbReference>
<dbReference type="EMBL" id="BQKE01000001">
    <property type="protein sequence ID" value="GJM62256.1"/>
    <property type="molecule type" value="Genomic_DNA"/>
</dbReference>
<proteinExistence type="inferred from homology"/>
<dbReference type="SUPFAM" id="SSF53850">
    <property type="entry name" value="Periplasmic binding protein-like II"/>
    <property type="match status" value="1"/>
</dbReference>
<dbReference type="PANTHER" id="PTHR30126">
    <property type="entry name" value="HTH-TYPE TRANSCRIPTIONAL REGULATOR"/>
    <property type="match status" value="1"/>
</dbReference>
<comment type="similarity">
    <text evidence="1">Belongs to the LysR transcriptional regulatory family.</text>
</comment>
<name>A0AAN4VY90_9BACT</name>
<dbReference type="SUPFAM" id="SSF46785">
    <property type="entry name" value="Winged helix' DNA-binding domain"/>
    <property type="match status" value="1"/>
</dbReference>
<feature type="domain" description="HTH lysR-type" evidence="5">
    <location>
        <begin position="6"/>
        <end position="58"/>
    </location>
</feature>
<keyword evidence="7" id="KW-1185">Reference proteome</keyword>
<dbReference type="FunFam" id="1.10.10.10:FF:000001">
    <property type="entry name" value="LysR family transcriptional regulator"/>
    <property type="match status" value="1"/>
</dbReference>
<dbReference type="Gene3D" id="3.40.190.290">
    <property type="match status" value="1"/>
</dbReference>
<sequence length="294" mass="33776">MFDFRLRVFERVARLESFTAAAQALFISQPAVSKHIKALEDHWATTLFERQGNKVKLTEAGSLLLQHVLELLDKHQQLEFEMQALKGDFSGRLRIGASTTLAQYVLPAYLSQFKARHQGVQISLESGNTQEVEQWVRSGEVDLGFTEGDSFHYGVKYEPWKKDELVLVCRKKSQWKKRWEADGLEVLKEMPLVLRESGSGTLEVLEHCLHQKGYKLSALNIQMQLGSTESIKTYLAQSDVCAFLPKFSIQRELEESLELIDEQEWLIQRPFYIISHDQKDISGLGKRFLKSLKS</sequence>
<keyword evidence="4" id="KW-0804">Transcription</keyword>
<dbReference type="Pfam" id="PF00126">
    <property type="entry name" value="HTH_1"/>
    <property type="match status" value="1"/>
</dbReference>
<evidence type="ECO:0000256" key="2">
    <source>
        <dbReference type="ARBA" id="ARBA00023015"/>
    </source>
</evidence>
<dbReference type="RefSeq" id="WP_053406567.1">
    <property type="nucleotide sequence ID" value="NZ_BQKE01000001.1"/>
</dbReference>
<dbReference type="Proteomes" id="UP001310022">
    <property type="component" value="Unassembled WGS sequence"/>
</dbReference>
<dbReference type="GO" id="GO:0003700">
    <property type="term" value="F:DNA-binding transcription factor activity"/>
    <property type="evidence" value="ECO:0007669"/>
    <property type="project" value="InterPro"/>
</dbReference>
<evidence type="ECO:0000313" key="6">
    <source>
        <dbReference type="EMBL" id="GJM62256.1"/>
    </source>
</evidence>
<gene>
    <name evidence="6" type="ORF">PEDI_28080</name>
</gene>
<dbReference type="InterPro" id="IPR036388">
    <property type="entry name" value="WH-like_DNA-bd_sf"/>
</dbReference>
<dbReference type="InterPro" id="IPR036390">
    <property type="entry name" value="WH_DNA-bd_sf"/>
</dbReference>
<evidence type="ECO:0000256" key="1">
    <source>
        <dbReference type="ARBA" id="ARBA00009437"/>
    </source>
</evidence>
<dbReference type="PANTHER" id="PTHR30126:SF39">
    <property type="entry name" value="HTH-TYPE TRANSCRIPTIONAL REGULATOR CYSL"/>
    <property type="match status" value="1"/>
</dbReference>
<evidence type="ECO:0000259" key="5">
    <source>
        <dbReference type="PROSITE" id="PS50931"/>
    </source>
</evidence>
<keyword evidence="2" id="KW-0805">Transcription regulation</keyword>
<evidence type="ECO:0000256" key="4">
    <source>
        <dbReference type="ARBA" id="ARBA00023163"/>
    </source>
</evidence>
<evidence type="ECO:0000313" key="7">
    <source>
        <dbReference type="Proteomes" id="UP001310022"/>
    </source>
</evidence>
<comment type="caution">
    <text evidence="6">The sequence shown here is derived from an EMBL/GenBank/DDBJ whole genome shotgun (WGS) entry which is preliminary data.</text>
</comment>
<protein>
    <submittedName>
        <fullName evidence="6">Transcriptional regulator</fullName>
    </submittedName>
</protein>
<dbReference type="PRINTS" id="PR00039">
    <property type="entry name" value="HTHLYSR"/>
</dbReference>
<dbReference type="InterPro" id="IPR005119">
    <property type="entry name" value="LysR_subst-bd"/>
</dbReference>